<dbReference type="AlphaFoldDB" id="A0A0L8GHV5"/>
<proteinExistence type="predicted"/>
<accession>A0A0L8GHV5</accession>
<name>A0A0L8GHV5_OCTBM</name>
<dbReference type="EMBL" id="KQ421780">
    <property type="protein sequence ID" value="KOF76444.1"/>
    <property type="molecule type" value="Genomic_DNA"/>
</dbReference>
<protein>
    <submittedName>
        <fullName evidence="1">Uncharacterized protein</fullName>
    </submittedName>
</protein>
<sequence length="76" mass="9156">MNRENTPKYVLHTCYIRRFCLFTSKVNGPDRSKHDIQCLCSSFRKNKNFLRLHSCVSTCRYVWRIVNMAYKDNLFS</sequence>
<evidence type="ECO:0000313" key="1">
    <source>
        <dbReference type="EMBL" id="KOF76444.1"/>
    </source>
</evidence>
<reference evidence="1" key="1">
    <citation type="submission" date="2015-07" db="EMBL/GenBank/DDBJ databases">
        <title>MeaNS - Measles Nucleotide Surveillance Program.</title>
        <authorList>
            <person name="Tran T."/>
            <person name="Druce J."/>
        </authorList>
    </citation>
    <scope>NUCLEOTIDE SEQUENCE</scope>
    <source>
        <strain evidence="1">UCB-OBI-ISO-001</strain>
        <tissue evidence="1">Gonad</tissue>
    </source>
</reference>
<organism evidence="1">
    <name type="scientific">Octopus bimaculoides</name>
    <name type="common">California two-spotted octopus</name>
    <dbReference type="NCBI Taxonomy" id="37653"/>
    <lineage>
        <taxon>Eukaryota</taxon>
        <taxon>Metazoa</taxon>
        <taxon>Spiralia</taxon>
        <taxon>Lophotrochozoa</taxon>
        <taxon>Mollusca</taxon>
        <taxon>Cephalopoda</taxon>
        <taxon>Coleoidea</taxon>
        <taxon>Octopodiformes</taxon>
        <taxon>Octopoda</taxon>
        <taxon>Incirrata</taxon>
        <taxon>Octopodidae</taxon>
        <taxon>Octopus</taxon>
    </lineage>
</organism>
<gene>
    <name evidence="1" type="ORF">OCBIM_22033331mg</name>
</gene>